<keyword evidence="2" id="KW-1185">Reference proteome</keyword>
<gene>
    <name evidence="1" type="ORF">PEVE_00033647</name>
</gene>
<dbReference type="EMBL" id="CALNXI010000050">
    <property type="protein sequence ID" value="CAH3016884.1"/>
    <property type="molecule type" value="Genomic_DNA"/>
</dbReference>
<reference evidence="1 2" key="1">
    <citation type="submission" date="2022-05" db="EMBL/GenBank/DDBJ databases">
        <authorList>
            <consortium name="Genoscope - CEA"/>
            <person name="William W."/>
        </authorList>
    </citation>
    <scope>NUCLEOTIDE SEQUENCE [LARGE SCALE GENOMIC DNA]</scope>
</reference>
<sequence>QWPPAAVVQGNHKATAEICGKRINRGSGLGLELPVIYKIYGGRNSKYLDRLDELIHGSESAKRALREKDEGILIDGQKKWKSTKKRQRQSQKAEKIDVICVQIFQDAARCPL</sequence>
<comment type="caution">
    <text evidence="1">The sequence shown here is derived from an EMBL/GenBank/DDBJ whole genome shotgun (WGS) entry which is preliminary data.</text>
</comment>
<accession>A0ABN8LLQ3</accession>
<dbReference type="Proteomes" id="UP001159427">
    <property type="component" value="Unassembled WGS sequence"/>
</dbReference>
<evidence type="ECO:0000313" key="1">
    <source>
        <dbReference type="EMBL" id="CAH3016884.1"/>
    </source>
</evidence>
<proteinExistence type="predicted"/>
<name>A0ABN8LLQ3_9CNID</name>
<organism evidence="1 2">
    <name type="scientific">Porites evermanni</name>
    <dbReference type="NCBI Taxonomy" id="104178"/>
    <lineage>
        <taxon>Eukaryota</taxon>
        <taxon>Metazoa</taxon>
        <taxon>Cnidaria</taxon>
        <taxon>Anthozoa</taxon>
        <taxon>Hexacorallia</taxon>
        <taxon>Scleractinia</taxon>
        <taxon>Fungiina</taxon>
        <taxon>Poritidae</taxon>
        <taxon>Porites</taxon>
    </lineage>
</organism>
<evidence type="ECO:0000313" key="2">
    <source>
        <dbReference type="Proteomes" id="UP001159427"/>
    </source>
</evidence>
<protein>
    <submittedName>
        <fullName evidence="1">Uncharacterized protein</fullName>
    </submittedName>
</protein>
<feature type="non-terminal residue" evidence="1">
    <location>
        <position position="1"/>
    </location>
</feature>